<evidence type="ECO:0000256" key="3">
    <source>
        <dbReference type="ARBA" id="ARBA00022946"/>
    </source>
</evidence>
<comment type="similarity">
    <text evidence="1">Belongs to the mTERF family.</text>
</comment>
<comment type="caution">
    <text evidence="4">The sequence shown here is derived from an EMBL/GenBank/DDBJ whole genome shotgun (WGS) entry which is preliminary data.</text>
</comment>
<gene>
    <name evidence="4" type="ORF">FEM48_Zijuj04G0114700</name>
</gene>
<dbReference type="InterPro" id="IPR038538">
    <property type="entry name" value="MTERF_sf"/>
</dbReference>
<dbReference type="SMART" id="SM00733">
    <property type="entry name" value="Mterf"/>
    <property type="match status" value="13"/>
</dbReference>
<dbReference type="Proteomes" id="UP000813462">
    <property type="component" value="Unassembled WGS sequence"/>
</dbReference>
<keyword evidence="3" id="KW-0809">Transit peptide</keyword>
<organism evidence="4 5">
    <name type="scientific">Ziziphus jujuba var. spinosa</name>
    <dbReference type="NCBI Taxonomy" id="714518"/>
    <lineage>
        <taxon>Eukaryota</taxon>
        <taxon>Viridiplantae</taxon>
        <taxon>Streptophyta</taxon>
        <taxon>Embryophyta</taxon>
        <taxon>Tracheophyta</taxon>
        <taxon>Spermatophyta</taxon>
        <taxon>Magnoliopsida</taxon>
        <taxon>eudicotyledons</taxon>
        <taxon>Gunneridae</taxon>
        <taxon>Pentapetalae</taxon>
        <taxon>rosids</taxon>
        <taxon>fabids</taxon>
        <taxon>Rosales</taxon>
        <taxon>Rhamnaceae</taxon>
        <taxon>Paliureae</taxon>
        <taxon>Ziziphus</taxon>
    </lineage>
</organism>
<dbReference type="EMBL" id="JAEACU010000004">
    <property type="protein sequence ID" value="KAH7533286.1"/>
    <property type="molecule type" value="Genomic_DNA"/>
</dbReference>
<proteinExistence type="inferred from homology"/>
<dbReference type="PANTHER" id="PTHR13068:SF133">
    <property type="entry name" value="MITOCHONDRIAL TRANSCRIPTION TERMINATION FACTOR FAMILY PROTEIN"/>
    <property type="match status" value="1"/>
</dbReference>
<evidence type="ECO:0000313" key="4">
    <source>
        <dbReference type="EMBL" id="KAH7533286.1"/>
    </source>
</evidence>
<dbReference type="GO" id="GO:0003676">
    <property type="term" value="F:nucleic acid binding"/>
    <property type="evidence" value="ECO:0007669"/>
    <property type="project" value="InterPro"/>
</dbReference>
<reference evidence="4" key="1">
    <citation type="journal article" date="2021" name="Front. Plant Sci.">
        <title>Chromosome-Scale Genome Assembly for Chinese Sour Jujube and Insights Into Its Genome Evolution and Domestication Signature.</title>
        <authorList>
            <person name="Shen L.-Y."/>
            <person name="Luo H."/>
            <person name="Wang X.-L."/>
            <person name="Wang X.-M."/>
            <person name="Qiu X.-J."/>
            <person name="Liu H."/>
            <person name="Zhou S.-S."/>
            <person name="Jia K.-H."/>
            <person name="Nie S."/>
            <person name="Bao Y.-T."/>
            <person name="Zhang R.-G."/>
            <person name="Yun Q.-Z."/>
            <person name="Chai Y.-H."/>
            <person name="Lu J.-Y."/>
            <person name="Li Y."/>
            <person name="Zhao S.-W."/>
            <person name="Mao J.-F."/>
            <person name="Jia S.-G."/>
            <person name="Mao Y.-M."/>
        </authorList>
    </citation>
    <scope>NUCLEOTIDE SEQUENCE</scope>
    <source>
        <strain evidence="4">AT0</strain>
        <tissue evidence="4">Leaf</tissue>
    </source>
</reference>
<dbReference type="InterPro" id="IPR003690">
    <property type="entry name" value="MTERF"/>
</dbReference>
<evidence type="ECO:0000256" key="1">
    <source>
        <dbReference type="ARBA" id="ARBA00007692"/>
    </source>
</evidence>
<keyword evidence="2" id="KW-0804">Transcription</keyword>
<dbReference type="AlphaFoldDB" id="A0A978VJL7"/>
<evidence type="ECO:0000256" key="2">
    <source>
        <dbReference type="ARBA" id="ARBA00022472"/>
    </source>
</evidence>
<keyword evidence="2" id="KW-0806">Transcription termination</keyword>
<name>A0A978VJL7_ZIZJJ</name>
<sequence>MFVFCSKRLQSLVPICKIVGDSEIGLCIIQSSQLSQKSFSSNTPSSLAAEKYKPQEQKQEQDHSFKVSYLIKSCGLTPKVAASVSQRINFETPERPDLVLGLLRDHGFTDTYISKLVKACPSLLLANVEKTLLPKLDFYRSIGLSGADLARVVVWNSCLLTRSLEKFIIPCYDILKSVLIHDEKVAKFFVRSSRIVLDRFASNISMLRALGMSESSISVLVTCHPNVACLKTSKFEKDVEKVINMGFNPSKMIFIIALHMISSVGESSWAHKMEIYKKCGWMEDDFMSAFRKDPCFMGLSKKNFMGKMDVFVNKMGLQPADVARVPIILRYNLEKRIIPRCSVIKVLLSKGLVKETPAMSTVLIQSDKAFLNRIIPLSLLIPADTSFLKFLLRSSQLPPEPFSSAKPQEQEPEQEHSIKTMFSPTPTSLDSLKMCPSLLLVNAEKTLLPKLDFYRSTGLSGIVLGRSVIWNSFLFTRSLEKCIIPCYDILKIVLFLDEKVAKFFGCSSWPGDMARVPSFGEEDNTKMFCYQSPALLEGLLKEKLAMSTMLIESDNAFLNSSKISQKSFLSNTPLSLAADKYKPHEQENSFKVSYLIKSCGLTPEIALSVSQRINFETSEKPDLVLGLLKDHGFTNTHISRLVKVRPTLLVVNAEKTLLPKLDFYRSIGLSGVDLARVVIWNPCLLTRSLEKCIIPCYDILKSVLILDEKVAKFFGRSSWILLDNVQKNFAVNVSVLRALGVPQSFISVLITCHPYVACRKTSMFEKDVEKVVNMGFNPLKMIFVTALHVISCVGESSWAQKKEIYKQCGWTENDFLTAFRKDPMFMALSKKNFRSKMDVFVNKMGLQPADVARVPSILKYSLEKRIIPRCSVIKVLLAKGLMKEKPALSYVLIEPDEAFMNRFVKKHQENVPLLLDIFHGKSSFL</sequence>
<evidence type="ECO:0000313" key="5">
    <source>
        <dbReference type="Proteomes" id="UP000813462"/>
    </source>
</evidence>
<dbReference type="Gene3D" id="1.25.70.10">
    <property type="entry name" value="Transcription termination factor 3, mitochondrial"/>
    <property type="match status" value="2"/>
</dbReference>
<dbReference type="GO" id="GO:0006353">
    <property type="term" value="P:DNA-templated transcription termination"/>
    <property type="evidence" value="ECO:0007669"/>
    <property type="project" value="UniProtKB-KW"/>
</dbReference>
<keyword evidence="2" id="KW-0805">Transcription regulation</keyword>
<dbReference type="FunFam" id="1.25.70.10:FF:000001">
    <property type="entry name" value="Mitochondrial transcription termination factor-like"/>
    <property type="match status" value="2"/>
</dbReference>
<dbReference type="PANTHER" id="PTHR13068">
    <property type="entry name" value="CGI-12 PROTEIN-RELATED"/>
    <property type="match status" value="1"/>
</dbReference>
<protein>
    <submittedName>
        <fullName evidence="4">Uncharacterized protein</fullName>
    </submittedName>
</protein>
<accession>A0A978VJL7</accession>
<dbReference type="Pfam" id="PF02536">
    <property type="entry name" value="mTERF"/>
    <property type="match status" value="3"/>
</dbReference>